<dbReference type="EMBL" id="CACRTW010000003">
    <property type="protein sequence ID" value="VYT65116.1"/>
    <property type="molecule type" value="Genomic_DNA"/>
</dbReference>
<reference evidence="1" key="1">
    <citation type="submission" date="2019-11" db="EMBL/GenBank/DDBJ databases">
        <authorList>
            <person name="Feng L."/>
        </authorList>
    </citation>
    <scope>NUCLEOTIDE SEQUENCE</scope>
    <source>
        <strain evidence="1">CaerofaciensLFYP39</strain>
    </source>
</reference>
<protein>
    <submittedName>
        <fullName evidence="1">Uncharacterized protein</fullName>
    </submittedName>
</protein>
<proteinExistence type="predicted"/>
<organism evidence="1">
    <name type="scientific">Collinsella aerofaciens</name>
    <dbReference type="NCBI Taxonomy" id="74426"/>
    <lineage>
        <taxon>Bacteria</taxon>
        <taxon>Bacillati</taxon>
        <taxon>Actinomycetota</taxon>
        <taxon>Coriobacteriia</taxon>
        <taxon>Coriobacteriales</taxon>
        <taxon>Coriobacteriaceae</taxon>
        <taxon>Collinsella</taxon>
    </lineage>
</organism>
<evidence type="ECO:0000313" key="1">
    <source>
        <dbReference type="EMBL" id="VYT65116.1"/>
    </source>
</evidence>
<accession>A0A6N2YGR8</accession>
<dbReference type="SUPFAM" id="SSF88659">
    <property type="entry name" value="Sigma3 and sigma4 domains of RNA polymerase sigma factors"/>
    <property type="match status" value="1"/>
</dbReference>
<name>A0A6N2YGR8_9ACTN</name>
<dbReference type="InterPro" id="IPR013324">
    <property type="entry name" value="RNA_pol_sigma_r3/r4-like"/>
</dbReference>
<gene>
    <name evidence="1" type="ORF">CALFYP39_00220</name>
</gene>
<sequence length="162" mass="18047">MEGNSWERLIRTERNGQSAFVGIEGENHDSSLSSDDGGIGAREERVRCVLSELRHLASIRSQCETALRQLPSRSNERERMRNRVLHIDSTLNLVMVVVEALDDCEPGLGSIFQLSYIDNLTCERIGALLGVSKRTVIRRRNHIVALIASDDDLYSIIVGDAA</sequence>
<dbReference type="AlphaFoldDB" id="A0A6N2YGR8"/>